<dbReference type="Proteomes" id="UP001283361">
    <property type="component" value="Unassembled WGS sequence"/>
</dbReference>
<reference evidence="3" key="1">
    <citation type="journal article" date="2023" name="G3 (Bethesda)">
        <title>A reference genome for the long-term kleptoplast-retaining sea slug Elysia crispata morphotype clarki.</title>
        <authorList>
            <person name="Eastman K.E."/>
            <person name="Pendleton A.L."/>
            <person name="Shaikh M.A."/>
            <person name="Suttiyut T."/>
            <person name="Ogas R."/>
            <person name="Tomko P."/>
            <person name="Gavelis G."/>
            <person name="Widhalm J.R."/>
            <person name="Wisecaver J.H."/>
        </authorList>
    </citation>
    <scope>NUCLEOTIDE SEQUENCE</scope>
    <source>
        <strain evidence="3">ECLA1</strain>
    </source>
</reference>
<evidence type="ECO:0000256" key="1">
    <source>
        <dbReference type="SAM" id="MobiDB-lite"/>
    </source>
</evidence>
<sequence length="1077" mass="118990">MGDFVLPPSPNWFLPAVSSGNEAGLYAFGSKNDVLVYDISMINSKESKSFDSTGQPPKLVTFYSEHSLKVLGVCLSPDPTQWICCSCQEDIIKLWDVRSCVTIQDTSHVEIKAKLTCMSWSPADIDAVYASSDKGTVFIWNLKSNALSSYDFSKEYIACIAASPHYSNVAAVGYRTGSATIVSFESGRALTLHRLRSQEAEIYSISWCPVKGESCSKEEGALLAVAGRHFLRVWSSLRGKEIFGVKLNPASVSRRDTSDSSAKKNWASVVWSKQNPQHIIFSGSQGDLLYINIQVEGQQDVVKFSVSGINKHTRMIFNVVEVGAKLCSFALDRSIVIWDNPTKSGLISWTSFAGNIFCARVSPLDPGRIAIGAGDNNIRIWNQNNKSNPGDIVHIYNGIRSKVTYVAWHPEKEGFLAFGMEDGSVGICNTLSSKAPEMSKTFHKKTVYVVCWAPALKAEKGSSELQVYSVGDGTVLQHFFDQSRREAVNLMDAIRYFEEEGHKNLTISELSWRHDYTVFALGRIDGSVALYGFPSLELLYLVEIQTKLINCVRWHPFTTSQSPALSPCSNVVAFAGNDCFISIIDLSYQSVGSSLSTKAILGNKSGVKEHVHITQSQGQLPVGKNMRITDLCWSPHQDGLLASVGYSGVAIVWDARTMSKLACYKHELGRLLTVVWSHLDSDTVMSGGTDNTFRKWRVSAQPKEVGKNKKKKRANKSRAIAEDTNSEDTASTSDFKELEELLKSKKRELLVQMNGSDASFELNNGTLEETSGSVTQGTLEPKNAVTNDPNDKSTSSVKSQLWTPVTDARATSEVRGSHGKYGVRSADDAIPDVQGSDGKFGARDEAESEDEEDDDDDRCLGLDENIPAVEDLVPPAKRLFPGRPVPRPAPTVGSSAADGRGKTRQQLKTKPRGLFPVSAAANNRARGQLHNDILDLTKVMAGETRYAFGKGVEVGENVGRVERFRSFDHKRVITVISENVYSGIRRVNNRVRRWRRGASGKAKIQRYFRLAGPVSEPVRELGLLWRTIQAKVLHTKMRYSKSTRGQYTLRRYNAYETLVGCDHIVCIVVDVAFKFRS</sequence>
<feature type="region of interest" description="Disordered" evidence="1">
    <location>
        <begin position="879"/>
        <end position="910"/>
    </location>
</feature>
<dbReference type="AlphaFoldDB" id="A0AAE0XVV3"/>
<dbReference type="GO" id="GO:0032797">
    <property type="term" value="C:SMN complex"/>
    <property type="evidence" value="ECO:0007669"/>
    <property type="project" value="TreeGrafter"/>
</dbReference>
<dbReference type="Gene3D" id="2.130.10.10">
    <property type="entry name" value="YVTN repeat-like/Quinoprotein amine dehydrogenase"/>
    <property type="match status" value="2"/>
</dbReference>
<evidence type="ECO:0000313" key="3">
    <source>
        <dbReference type="EMBL" id="KAK3719787.1"/>
    </source>
</evidence>
<feature type="region of interest" description="Disordered" evidence="1">
    <location>
        <begin position="695"/>
        <end position="733"/>
    </location>
</feature>
<keyword evidence="4" id="KW-1185">Reference proteome</keyword>
<gene>
    <name evidence="3" type="ORF">RRG08_040090</name>
</gene>
<evidence type="ECO:0000313" key="4">
    <source>
        <dbReference type="Proteomes" id="UP001283361"/>
    </source>
</evidence>
<dbReference type="InterPro" id="IPR011047">
    <property type="entry name" value="Quinoprotein_ADH-like_sf"/>
</dbReference>
<dbReference type="SMART" id="SM00320">
    <property type="entry name" value="WD40"/>
    <property type="match status" value="11"/>
</dbReference>
<dbReference type="InterPro" id="IPR001680">
    <property type="entry name" value="WD40_rpt"/>
</dbReference>
<dbReference type="EMBL" id="JAWDGP010007412">
    <property type="protein sequence ID" value="KAK3719787.1"/>
    <property type="molecule type" value="Genomic_DNA"/>
</dbReference>
<name>A0AAE0XVV3_9GAST</name>
<evidence type="ECO:0000259" key="2">
    <source>
        <dbReference type="Pfam" id="PF23775"/>
    </source>
</evidence>
<organism evidence="3 4">
    <name type="scientific">Elysia crispata</name>
    <name type="common">lettuce slug</name>
    <dbReference type="NCBI Taxonomy" id="231223"/>
    <lineage>
        <taxon>Eukaryota</taxon>
        <taxon>Metazoa</taxon>
        <taxon>Spiralia</taxon>
        <taxon>Lophotrochozoa</taxon>
        <taxon>Mollusca</taxon>
        <taxon>Gastropoda</taxon>
        <taxon>Heterobranchia</taxon>
        <taxon>Euthyneura</taxon>
        <taxon>Panpulmonata</taxon>
        <taxon>Sacoglossa</taxon>
        <taxon>Placobranchoidea</taxon>
        <taxon>Plakobranchidae</taxon>
        <taxon>Elysia</taxon>
    </lineage>
</organism>
<feature type="compositionally biased region" description="Polar residues" evidence="1">
    <location>
        <begin position="759"/>
        <end position="803"/>
    </location>
</feature>
<dbReference type="GO" id="GO:0005634">
    <property type="term" value="C:nucleus"/>
    <property type="evidence" value="ECO:0007669"/>
    <property type="project" value="TreeGrafter"/>
</dbReference>
<dbReference type="InterPro" id="IPR052640">
    <property type="entry name" value="Gemin-5"/>
</dbReference>
<dbReference type="PANTHER" id="PTHR46362:SF1">
    <property type="entry name" value="GEM-ASSOCIATED PROTEIN 5"/>
    <property type="match status" value="1"/>
</dbReference>
<dbReference type="SUPFAM" id="SSF50998">
    <property type="entry name" value="Quinoprotein alcohol dehydrogenase-like"/>
    <property type="match status" value="1"/>
</dbReference>
<accession>A0AAE0XVV3</accession>
<dbReference type="InterPro" id="IPR036322">
    <property type="entry name" value="WD40_repeat_dom_sf"/>
</dbReference>
<dbReference type="GO" id="GO:0000387">
    <property type="term" value="P:spliceosomal snRNP assembly"/>
    <property type="evidence" value="ECO:0007669"/>
    <property type="project" value="TreeGrafter"/>
</dbReference>
<dbReference type="InterPro" id="IPR056424">
    <property type="entry name" value="Beta-prop_GEMI5_2nd"/>
</dbReference>
<dbReference type="PANTHER" id="PTHR46362">
    <property type="entry name" value="GEM-ASSOCIATED PROTEIN 5"/>
    <property type="match status" value="1"/>
</dbReference>
<dbReference type="GO" id="GO:0003730">
    <property type="term" value="F:mRNA 3'-UTR binding"/>
    <property type="evidence" value="ECO:0007669"/>
    <property type="project" value="TreeGrafter"/>
</dbReference>
<comment type="caution">
    <text evidence="3">The sequence shown here is derived from an EMBL/GenBank/DDBJ whole genome shotgun (WGS) entry which is preliminary data.</text>
</comment>
<dbReference type="Pfam" id="PF00400">
    <property type="entry name" value="WD40"/>
    <property type="match status" value="1"/>
</dbReference>
<protein>
    <recommendedName>
        <fullName evidence="2">Gem-associated protein 5 second beta-propeller domain-containing protein</fullName>
    </recommendedName>
</protein>
<proteinExistence type="predicted"/>
<feature type="region of interest" description="Disordered" evidence="1">
    <location>
        <begin position="759"/>
        <end position="861"/>
    </location>
</feature>
<dbReference type="InterPro" id="IPR015943">
    <property type="entry name" value="WD40/YVTN_repeat-like_dom_sf"/>
</dbReference>
<feature type="domain" description="Gem-associated protein 5 second beta-propeller" evidence="2">
    <location>
        <begin position="363"/>
        <end position="688"/>
    </location>
</feature>
<dbReference type="SUPFAM" id="SSF50978">
    <property type="entry name" value="WD40 repeat-like"/>
    <property type="match status" value="1"/>
</dbReference>
<feature type="compositionally biased region" description="Acidic residues" evidence="1">
    <location>
        <begin position="846"/>
        <end position="857"/>
    </location>
</feature>
<dbReference type="Pfam" id="PF23775">
    <property type="entry name" value="Beta-prop_RIG_2nd"/>
    <property type="match status" value="1"/>
</dbReference>